<dbReference type="CDD" id="cd12912">
    <property type="entry name" value="PDC2_MCP_like"/>
    <property type="match status" value="1"/>
</dbReference>
<feature type="transmembrane region" description="Helical" evidence="14">
    <location>
        <begin position="307"/>
        <end position="331"/>
    </location>
</feature>
<evidence type="ECO:0000259" key="15">
    <source>
        <dbReference type="PROSITE" id="PS50109"/>
    </source>
</evidence>
<dbReference type="Pfam" id="PF02518">
    <property type="entry name" value="HATPase_c"/>
    <property type="match status" value="1"/>
</dbReference>
<dbReference type="GO" id="GO:0005886">
    <property type="term" value="C:plasma membrane"/>
    <property type="evidence" value="ECO:0007669"/>
    <property type="project" value="UniProtKB-SubCell"/>
</dbReference>
<evidence type="ECO:0000256" key="5">
    <source>
        <dbReference type="ARBA" id="ARBA00022553"/>
    </source>
</evidence>
<evidence type="ECO:0000256" key="10">
    <source>
        <dbReference type="ARBA" id="ARBA00022840"/>
    </source>
</evidence>
<dbReference type="EC" id="2.7.13.3" evidence="3"/>
<gene>
    <name evidence="17" type="ORF">GJB61_05480</name>
</gene>
<dbReference type="Gene3D" id="3.30.565.10">
    <property type="entry name" value="Histidine kinase-like ATPase, C-terminal domain"/>
    <property type="match status" value="1"/>
</dbReference>
<evidence type="ECO:0000256" key="2">
    <source>
        <dbReference type="ARBA" id="ARBA00004651"/>
    </source>
</evidence>
<comment type="subcellular location">
    <subcellularLocation>
        <location evidence="2">Cell membrane</location>
        <topology evidence="2">Multi-pass membrane protein</topology>
    </subcellularLocation>
</comment>
<evidence type="ECO:0000256" key="3">
    <source>
        <dbReference type="ARBA" id="ARBA00012438"/>
    </source>
</evidence>
<dbReference type="PANTHER" id="PTHR34220">
    <property type="entry name" value="SENSOR HISTIDINE KINASE YPDA"/>
    <property type="match status" value="1"/>
</dbReference>
<dbReference type="AlphaFoldDB" id="A0A7X2H2S0"/>
<evidence type="ECO:0000256" key="9">
    <source>
        <dbReference type="ARBA" id="ARBA00022777"/>
    </source>
</evidence>
<dbReference type="SMART" id="SM00304">
    <property type="entry name" value="HAMP"/>
    <property type="match status" value="1"/>
</dbReference>
<dbReference type="RefSeq" id="WP_154117467.1">
    <property type="nucleotide sequence ID" value="NZ_WJXB01000002.1"/>
</dbReference>
<protein>
    <recommendedName>
        <fullName evidence="3">histidine kinase</fullName>
        <ecNumber evidence="3">2.7.13.3</ecNumber>
    </recommendedName>
</protein>
<dbReference type="InterPro" id="IPR003660">
    <property type="entry name" value="HAMP_dom"/>
</dbReference>
<dbReference type="Gene3D" id="3.30.450.20">
    <property type="entry name" value="PAS domain"/>
    <property type="match status" value="1"/>
</dbReference>
<dbReference type="InterPro" id="IPR050640">
    <property type="entry name" value="Bact_2-comp_sensor_kinase"/>
</dbReference>
<dbReference type="GO" id="GO:0005524">
    <property type="term" value="F:ATP binding"/>
    <property type="evidence" value="ECO:0007669"/>
    <property type="project" value="UniProtKB-KW"/>
</dbReference>
<dbReference type="SMART" id="SM00387">
    <property type="entry name" value="HATPase_c"/>
    <property type="match status" value="1"/>
</dbReference>
<evidence type="ECO:0000313" key="18">
    <source>
        <dbReference type="Proteomes" id="UP000463051"/>
    </source>
</evidence>
<dbReference type="Gene3D" id="6.10.340.10">
    <property type="match status" value="1"/>
</dbReference>
<keyword evidence="7 14" id="KW-0812">Transmembrane</keyword>
<dbReference type="PROSITE" id="PS50109">
    <property type="entry name" value="HIS_KIN"/>
    <property type="match status" value="1"/>
</dbReference>
<dbReference type="InterPro" id="IPR004358">
    <property type="entry name" value="Sig_transdc_His_kin-like_C"/>
</dbReference>
<keyword evidence="8" id="KW-0547">Nucleotide-binding</keyword>
<dbReference type="Pfam" id="PF06580">
    <property type="entry name" value="His_kinase"/>
    <property type="match status" value="1"/>
</dbReference>
<dbReference type="InterPro" id="IPR010559">
    <property type="entry name" value="Sig_transdc_His_kin_internal"/>
</dbReference>
<dbReference type="SUPFAM" id="SSF158472">
    <property type="entry name" value="HAMP domain-like"/>
    <property type="match status" value="1"/>
</dbReference>
<evidence type="ECO:0000256" key="12">
    <source>
        <dbReference type="ARBA" id="ARBA00023012"/>
    </source>
</evidence>
<evidence type="ECO:0000256" key="14">
    <source>
        <dbReference type="SAM" id="Phobius"/>
    </source>
</evidence>
<evidence type="ECO:0000313" key="17">
    <source>
        <dbReference type="EMBL" id="MRN52445.1"/>
    </source>
</evidence>
<evidence type="ECO:0000256" key="11">
    <source>
        <dbReference type="ARBA" id="ARBA00022989"/>
    </source>
</evidence>
<evidence type="ECO:0000256" key="13">
    <source>
        <dbReference type="ARBA" id="ARBA00023136"/>
    </source>
</evidence>
<keyword evidence="6" id="KW-0808">Transferase</keyword>
<comment type="catalytic activity">
    <reaction evidence="1">
        <text>ATP + protein L-histidine = ADP + protein N-phospho-L-histidine.</text>
        <dbReference type="EC" id="2.7.13.3"/>
    </reaction>
</comment>
<dbReference type="SUPFAM" id="SSF55874">
    <property type="entry name" value="ATPase domain of HSP90 chaperone/DNA topoisomerase II/histidine kinase"/>
    <property type="match status" value="1"/>
</dbReference>
<keyword evidence="4" id="KW-1003">Cell membrane</keyword>
<dbReference type="GO" id="GO:0000155">
    <property type="term" value="F:phosphorelay sensor kinase activity"/>
    <property type="evidence" value="ECO:0007669"/>
    <property type="project" value="InterPro"/>
</dbReference>
<evidence type="ECO:0000256" key="8">
    <source>
        <dbReference type="ARBA" id="ARBA00022741"/>
    </source>
</evidence>
<dbReference type="Proteomes" id="UP000463051">
    <property type="component" value="Unassembled WGS sequence"/>
</dbReference>
<evidence type="ECO:0000256" key="7">
    <source>
        <dbReference type="ARBA" id="ARBA00022692"/>
    </source>
</evidence>
<keyword evidence="12" id="KW-0902">Two-component regulatory system</keyword>
<accession>A0A7X2H2S0</accession>
<organism evidence="17 18">
    <name type="scientific">Paenibacillus monticola</name>
    <dbReference type="NCBI Taxonomy" id="2666075"/>
    <lineage>
        <taxon>Bacteria</taxon>
        <taxon>Bacillati</taxon>
        <taxon>Bacillota</taxon>
        <taxon>Bacilli</taxon>
        <taxon>Bacillales</taxon>
        <taxon>Paenibacillaceae</taxon>
        <taxon>Paenibacillus</taxon>
    </lineage>
</organism>
<dbReference type="EMBL" id="WJXB01000002">
    <property type="protein sequence ID" value="MRN52445.1"/>
    <property type="molecule type" value="Genomic_DNA"/>
</dbReference>
<evidence type="ECO:0000256" key="6">
    <source>
        <dbReference type="ARBA" id="ARBA00022679"/>
    </source>
</evidence>
<dbReference type="Pfam" id="PF00672">
    <property type="entry name" value="HAMP"/>
    <property type="match status" value="1"/>
</dbReference>
<sequence length="625" mass="69852">MPSRLTMERLAFNNLPIRYKLIIHFLLISILPSIGLGLLIGWTVDRIVEDQSNQNTVQLISKVNAALENDVENLQKVTYLISFDPGVQSFLSGQMKDMEQTGNETANGESAEYNIRKFLQGFTTLSSEIAGIMLVNSKGDFISNEMYSRLGTSLTQEEWYKEAVDNKGIFKIIGHPYGRAVMSHVDYQESEVVSAVRAIVDPETQVVQGVVLVDLKLRVIAEKARDVTLGKTGYLTVVDNNGDMIYAPQHPFMTNIPVELFTENSGITSEKVDGRDLQLIYRTSPFTGWTTLGIFPMDESAYGVREITFNVVTFVFVVCMLGMTASFYLAYSISRPIGQLASFMSKAQSGDLTIRYWGDRSDEIGLLGRSFNTMLAQISRLLSLSELQERQKREAELRSLQAHIKPHFLYNTLDTIHWMARSRGAEDIAEVVQSLSKLFRLGLSKGSDIIPLSDELEHIVSYLKIQHVRYSSKLAYSIEVEPQLQEVYVLKLLLQPVVENAIYHGIKERRGPGHISIEVAEREGDLFLTVRDNGKGMPPERLAMLKHKLESVGGESEAAEVEQPIPDSAGSGYGILNVQARIRLTYGAPYGLHIESELGVGTVVTVQHPMIRDSSNTHKGSKDYE</sequence>
<dbReference type="PRINTS" id="PR00344">
    <property type="entry name" value="BCTRLSENSOR"/>
</dbReference>
<reference evidence="17 18" key="1">
    <citation type="submission" date="2019-11" db="EMBL/GenBank/DDBJ databases">
        <title>Paenibacillus monticola sp. nov., a novel PGPR strain isolated from mountain sample in China.</title>
        <authorList>
            <person name="Zhao Q."/>
            <person name="Li H.-P."/>
            <person name="Zhang J.-L."/>
        </authorList>
    </citation>
    <scope>NUCLEOTIDE SEQUENCE [LARGE SCALE GENOMIC DNA]</scope>
    <source>
        <strain evidence="17 18">LC-T2</strain>
    </source>
</reference>
<proteinExistence type="predicted"/>
<dbReference type="PROSITE" id="PS50885">
    <property type="entry name" value="HAMP"/>
    <property type="match status" value="1"/>
</dbReference>
<feature type="domain" description="HAMP" evidence="16">
    <location>
        <begin position="331"/>
        <end position="383"/>
    </location>
</feature>
<evidence type="ECO:0000256" key="1">
    <source>
        <dbReference type="ARBA" id="ARBA00000085"/>
    </source>
</evidence>
<keyword evidence="9" id="KW-0418">Kinase</keyword>
<evidence type="ECO:0000259" key="16">
    <source>
        <dbReference type="PROSITE" id="PS50885"/>
    </source>
</evidence>
<keyword evidence="18" id="KW-1185">Reference proteome</keyword>
<dbReference type="InterPro" id="IPR003594">
    <property type="entry name" value="HATPase_dom"/>
</dbReference>
<keyword evidence="10" id="KW-0067">ATP-binding</keyword>
<keyword evidence="11 14" id="KW-1133">Transmembrane helix</keyword>
<feature type="transmembrane region" description="Helical" evidence="14">
    <location>
        <begin position="21"/>
        <end position="44"/>
    </location>
</feature>
<dbReference type="Pfam" id="PF02743">
    <property type="entry name" value="dCache_1"/>
    <property type="match status" value="1"/>
</dbReference>
<dbReference type="InterPro" id="IPR005467">
    <property type="entry name" value="His_kinase_dom"/>
</dbReference>
<dbReference type="CDD" id="cd06225">
    <property type="entry name" value="HAMP"/>
    <property type="match status" value="1"/>
</dbReference>
<feature type="domain" description="Histidine kinase" evidence="15">
    <location>
        <begin position="425"/>
        <end position="612"/>
    </location>
</feature>
<comment type="caution">
    <text evidence="17">The sequence shown here is derived from an EMBL/GenBank/DDBJ whole genome shotgun (WGS) entry which is preliminary data.</text>
</comment>
<name>A0A7X2H2S0_9BACL</name>
<dbReference type="InterPro" id="IPR033479">
    <property type="entry name" value="dCache_1"/>
</dbReference>
<dbReference type="InterPro" id="IPR036890">
    <property type="entry name" value="HATPase_C_sf"/>
</dbReference>
<keyword evidence="13 14" id="KW-0472">Membrane</keyword>
<keyword evidence="5" id="KW-0597">Phosphoprotein</keyword>
<dbReference type="PANTHER" id="PTHR34220:SF7">
    <property type="entry name" value="SENSOR HISTIDINE KINASE YPDA"/>
    <property type="match status" value="1"/>
</dbReference>
<evidence type="ECO:0000256" key="4">
    <source>
        <dbReference type="ARBA" id="ARBA00022475"/>
    </source>
</evidence>